<evidence type="ECO:0000256" key="1">
    <source>
        <dbReference type="SAM" id="MobiDB-lite"/>
    </source>
</evidence>
<proteinExistence type="predicted"/>
<accession>A0A699HWB1</accession>
<gene>
    <name evidence="2" type="ORF">Tci_455168</name>
</gene>
<reference evidence="2" key="1">
    <citation type="journal article" date="2019" name="Sci. Rep.">
        <title>Draft genome of Tanacetum cinerariifolium, the natural source of mosquito coil.</title>
        <authorList>
            <person name="Yamashiro T."/>
            <person name="Shiraishi A."/>
            <person name="Satake H."/>
            <person name="Nakayama K."/>
        </authorList>
    </citation>
    <scope>NUCLEOTIDE SEQUENCE</scope>
</reference>
<feature type="region of interest" description="Disordered" evidence="1">
    <location>
        <begin position="1"/>
        <end position="47"/>
    </location>
</feature>
<dbReference type="EMBL" id="BKCJ010213938">
    <property type="protein sequence ID" value="GEY83194.1"/>
    <property type="molecule type" value="Genomic_DNA"/>
</dbReference>
<sequence>MNDNLERAATTATSLDAEQDRGNIFKTQSKATPNEPGSQRTSLGGGPMCQEAMRDIVAQTRRVKKLERRKRLKTHGLKRLYKVRLSARVKSSEDEGLGEEDASQHGRIADIDANEDIILVSTHDEHMFDADQDLGGEEDDVQEKIDADYQLAERLQAEEQQELNDEEKAKLFMQLLEKRRKFFATKRAEEKRNKPLTLAQQRKIMCTYLKNMEGKKLTDLKNKSFDSIKKMFDRAFKRKIDDDKDTSKLQQLVKIIPDEEEVAINAIPLAVKPPSIVDWKIQKKRKKSYYKIIRANRSSKIYLIFSYMLKDFDREDVETLWELVKAKYGLTRPEGEYERVLCGDLKDMFEPHIDDEV</sequence>
<dbReference type="AlphaFoldDB" id="A0A699HWB1"/>
<protein>
    <submittedName>
        <fullName evidence="2">Uncharacterized protein</fullName>
    </submittedName>
</protein>
<organism evidence="2">
    <name type="scientific">Tanacetum cinerariifolium</name>
    <name type="common">Dalmatian daisy</name>
    <name type="synonym">Chrysanthemum cinerariifolium</name>
    <dbReference type="NCBI Taxonomy" id="118510"/>
    <lineage>
        <taxon>Eukaryota</taxon>
        <taxon>Viridiplantae</taxon>
        <taxon>Streptophyta</taxon>
        <taxon>Embryophyta</taxon>
        <taxon>Tracheophyta</taxon>
        <taxon>Spermatophyta</taxon>
        <taxon>Magnoliopsida</taxon>
        <taxon>eudicotyledons</taxon>
        <taxon>Gunneridae</taxon>
        <taxon>Pentapetalae</taxon>
        <taxon>asterids</taxon>
        <taxon>campanulids</taxon>
        <taxon>Asterales</taxon>
        <taxon>Asteraceae</taxon>
        <taxon>Asteroideae</taxon>
        <taxon>Anthemideae</taxon>
        <taxon>Anthemidinae</taxon>
        <taxon>Tanacetum</taxon>
    </lineage>
</organism>
<name>A0A699HWB1_TANCI</name>
<evidence type="ECO:0000313" key="2">
    <source>
        <dbReference type="EMBL" id="GEY83194.1"/>
    </source>
</evidence>
<comment type="caution">
    <text evidence="2">The sequence shown here is derived from an EMBL/GenBank/DDBJ whole genome shotgun (WGS) entry which is preliminary data.</text>
</comment>
<feature type="compositionally biased region" description="Polar residues" evidence="1">
    <location>
        <begin position="25"/>
        <end position="42"/>
    </location>
</feature>